<evidence type="ECO:0000313" key="7">
    <source>
        <dbReference type="Proteomes" id="UP000051888"/>
    </source>
</evidence>
<keyword evidence="7" id="KW-1185">Reference proteome</keyword>
<dbReference type="PROSITE" id="PS51257">
    <property type="entry name" value="PROKAR_LIPOPROTEIN"/>
    <property type="match status" value="1"/>
</dbReference>
<reference evidence="6 7" key="1">
    <citation type="submission" date="2015-09" db="EMBL/GenBank/DDBJ databases">
        <title>Genome sequencing project for genomic taxonomy and phylogenomics of Bacillus-like bacteria.</title>
        <authorList>
            <person name="Liu B."/>
            <person name="Wang J."/>
            <person name="Zhu Y."/>
            <person name="Liu G."/>
            <person name="Chen Q."/>
            <person name="Chen Z."/>
            <person name="Lan J."/>
            <person name="Che J."/>
            <person name="Ge C."/>
            <person name="Shi H."/>
            <person name="Pan Z."/>
            <person name="Liu X."/>
        </authorList>
    </citation>
    <scope>NUCLEOTIDE SEQUENCE [LARGE SCALE GENOMIC DNA]</scope>
    <source>
        <strain evidence="6 7">LMG 18435</strain>
    </source>
</reference>
<accession>A0A0Q3WRX0</accession>
<keyword evidence="3" id="KW-0472">Membrane</keyword>
<organism evidence="6 7">
    <name type="scientific">Heyndrickxia shackletonii</name>
    <dbReference type="NCBI Taxonomy" id="157838"/>
    <lineage>
        <taxon>Bacteria</taxon>
        <taxon>Bacillati</taxon>
        <taxon>Bacillota</taxon>
        <taxon>Bacilli</taxon>
        <taxon>Bacillales</taxon>
        <taxon>Bacillaceae</taxon>
        <taxon>Heyndrickxia</taxon>
    </lineage>
</organism>
<dbReference type="STRING" id="157838.AN964_24335"/>
<dbReference type="RefSeq" id="WP_055742362.1">
    <property type="nucleotide sequence ID" value="NZ_JAAIWL010000012.1"/>
</dbReference>
<feature type="region of interest" description="Disordered" evidence="2">
    <location>
        <begin position="24"/>
        <end position="61"/>
    </location>
</feature>
<proteinExistence type="predicted"/>
<evidence type="ECO:0000256" key="4">
    <source>
        <dbReference type="SAM" id="SignalP"/>
    </source>
</evidence>
<dbReference type="OrthoDB" id="5381491at2"/>
<sequence>MRFWNTVISVSLSVLLLVACSNSESSKSGSKSSRDDAGHVKTTEQSSLDQSSKAKQDTVKNHNVQSRKVIYNASLQMEVKNLPDVQDKIRDLSSQMGGYIVDQRLYEDTKERQEGYLTVRVPQAQFQIFLSKVKLLGIKVENQSVSGQDVTEEYVDLQSRLKSKKLTEKRLTQFMNEAKDTKTLLEISNELSKVQEEIETLEGKIKYLDNQVDLSTVTINLAENKVVVPGLENNQLNTWEKTKKQFMKSINFLVSFLSWLIVFVIGNLPVIVLLGLIGFIVFLIWKYRRKKIE</sequence>
<dbReference type="Pfam" id="PF14257">
    <property type="entry name" value="DUF4349"/>
    <property type="match status" value="1"/>
</dbReference>
<keyword evidence="3" id="KW-1133">Transmembrane helix</keyword>
<feature type="domain" description="DUF4349" evidence="5">
    <location>
        <begin position="67"/>
        <end position="281"/>
    </location>
</feature>
<evidence type="ECO:0000313" key="6">
    <source>
        <dbReference type="EMBL" id="KQL50755.1"/>
    </source>
</evidence>
<feature type="compositionally biased region" description="Basic and acidic residues" evidence="2">
    <location>
        <begin position="32"/>
        <end position="42"/>
    </location>
</feature>
<dbReference type="PATRIC" id="fig|157838.3.peg.5355"/>
<gene>
    <name evidence="6" type="ORF">AN964_24335</name>
</gene>
<keyword evidence="3" id="KW-0812">Transmembrane</keyword>
<dbReference type="AlphaFoldDB" id="A0A0Q3WRX0"/>
<feature type="transmembrane region" description="Helical" evidence="3">
    <location>
        <begin position="252"/>
        <end position="285"/>
    </location>
</feature>
<dbReference type="InterPro" id="IPR025645">
    <property type="entry name" value="DUF4349"/>
</dbReference>
<protein>
    <recommendedName>
        <fullName evidence="5">DUF4349 domain-containing protein</fullName>
    </recommendedName>
</protein>
<evidence type="ECO:0000259" key="5">
    <source>
        <dbReference type="Pfam" id="PF14257"/>
    </source>
</evidence>
<comment type="caution">
    <text evidence="6">The sequence shown here is derived from an EMBL/GenBank/DDBJ whole genome shotgun (WGS) entry which is preliminary data.</text>
</comment>
<feature type="coiled-coil region" evidence="1">
    <location>
        <begin position="184"/>
        <end position="211"/>
    </location>
</feature>
<name>A0A0Q3WRX0_9BACI</name>
<feature type="chain" id="PRO_5039245054" description="DUF4349 domain-containing protein" evidence="4">
    <location>
        <begin position="24"/>
        <end position="293"/>
    </location>
</feature>
<evidence type="ECO:0000256" key="2">
    <source>
        <dbReference type="SAM" id="MobiDB-lite"/>
    </source>
</evidence>
<dbReference type="EMBL" id="LJJC01000015">
    <property type="protein sequence ID" value="KQL50755.1"/>
    <property type="molecule type" value="Genomic_DNA"/>
</dbReference>
<keyword evidence="1" id="KW-0175">Coiled coil</keyword>
<evidence type="ECO:0000256" key="3">
    <source>
        <dbReference type="SAM" id="Phobius"/>
    </source>
</evidence>
<keyword evidence="4" id="KW-0732">Signal</keyword>
<dbReference type="Proteomes" id="UP000051888">
    <property type="component" value="Unassembled WGS sequence"/>
</dbReference>
<feature type="signal peptide" evidence="4">
    <location>
        <begin position="1"/>
        <end position="23"/>
    </location>
</feature>
<evidence type="ECO:0000256" key="1">
    <source>
        <dbReference type="SAM" id="Coils"/>
    </source>
</evidence>